<dbReference type="PANTHER" id="PTHR46564:SF1">
    <property type="entry name" value="TRANSPOSASE"/>
    <property type="match status" value="1"/>
</dbReference>
<gene>
    <name evidence="2" type="ORF">FJT64_010213</name>
</gene>
<dbReference type="PANTHER" id="PTHR46564">
    <property type="entry name" value="TRANSPOSASE"/>
    <property type="match status" value="1"/>
</dbReference>
<dbReference type="OrthoDB" id="6498708at2759"/>
<dbReference type="AlphaFoldDB" id="A0A6A4VN68"/>
<dbReference type="EMBL" id="VIIS01001861">
    <property type="protein sequence ID" value="KAF0291698.1"/>
    <property type="molecule type" value="Genomic_DNA"/>
</dbReference>
<protein>
    <recommendedName>
        <fullName evidence="1">Tc1-like transposase DDE domain-containing protein</fullName>
    </recommendedName>
</protein>
<dbReference type="InterPro" id="IPR036397">
    <property type="entry name" value="RNaseH_sf"/>
</dbReference>
<evidence type="ECO:0000313" key="3">
    <source>
        <dbReference type="Proteomes" id="UP000440578"/>
    </source>
</evidence>
<accession>A0A6A4VN68</accession>
<dbReference type="Proteomes" id="UP000440578">
    <property type="component" value="Unassembled WGS sequence"/>
</dbReference>
<reference evidence="2 3" key="1">
    <citation type="submission" date="2019-07" db="EMBL/GenBank/DDBJ databases">
        <title>Draft genome assembly of a fouling barnacle, Amphibalanus amphitrite (Darwin, 1854): The first reference genome for Thecostraca.</title>
        <authorList>
            <person name="Kim W."/>
        </authorList>
    </citation>
    <scope>NUCLEOTIDE SEQUENCE [LARGE SCALE GENOMIC DNA]</scope>
    <source>
        <strain evidence="2">SNU_AA5</strain>
        <tissue evidence="2">Soma without cirri and trophi</tissue>
    </source>
</reference>
<name>A0A6A4VN68_AMPAM</name>
<evidence type="ECO:0000313" key="2">
    <source>
        <dbReference type="EMBL" id="KAF0291698.1"/>
    </source>
</evidence>
<evidence type="ECO:0000259" key="1">
    <source>
        <dbReference type="Pfam" id="PF13358"/>
    </source>
</evidence>
<dbReference type="GO" id="GO:0003676">
    <property type="term" value="F:nucleic acid binding"/>
    <property type="evidence" value="ECO:0007669"/>
    <property type="project" value="InterPro"/>
</dbReference>
<dbReference type="Gene3D" id="3.30.420.10">
    <property type="entry name" value="Ribonuclease H-like superfamily/Ribonuclease H"/>
    <property type="match status" value="1"/>
</dbReference>
<dbReference type="InterPro" id="IPR038717">
    <property type="entry name" value="Tc1-like_DDE_dom"/>
</dbReference>
<proteinExistence type="predicted"/>
<keyword evidence="3" id="KW-1185">Reference proteome</keyword>
<dbReference type="Pfam" id="PF13358">
    <property type="entry name" value="DDE_3"/>
    <property type="match status" value="1"/>
</dbReference>
<comment type="caution">
    <text evidence="2">The sequence shown here is derived from an EMBL/GenBank/DDBJ whole genome shotgun (WGS) entry which is preliminary data.</text>
</comment>
<feature type="domain" description="Tc1-like transposase DDE" evidence="1">
    <location>
        <begin position="9"/>
        <end position="152"/>
    </location>
</feature>
<organism evidence="2 3">
    <name type="scientific">Amphibalanus amphitrite</name>
    <name type="common">Striped barnacle</name>
    <name type="synonym">Balanus amphitrite</name>
    <dbReference type="NCBI Taxonomy" id="1232801"/>
    <lineage>
        <taxon>Eukaryota</taxon>
        <taxon>Metazoa</taxon>
        <taxon>Ecdysozoa</taxon>
        <taxon>Arthropoda</taxon>
        <taxon>Crustacea</taxon>
        <taxon>Multicrustacea</taxon>
        <taxon>Cirripedia</taxon>
        <taxon>Thoracica</taxon>
        <taxon>Thoracicalcarea</taxon>
        <taxon>Balanomorpha</taxon>
        <taxon>Balanoidea</taxon>
        <taxon>Balanidae</taxon>
        <taxon>Amphibalaninae</taxon>
        <taxon>Amphibalanus</taxon>
    </lineage>
</organism>
<sequence>MELHPGAKIVYVDETGFNLYTMRTRGRAPVGERAIRTVCGSKGANTSVIAAISDQHADGVLYYEVVQGGVNREKFANFMQSLSAIIGEDDPIKIVMDNAPCHHNIGQLVVMPDNQEVVKLPPWSPFLNPIENCFSVMKSAAKRRLAEEQPRLNSREAATAAGFTVKAWRDELLRQAIVYSMGAVTQEKVANEYQFANWHVPACAA</sequence>